<keyword evidence="7" id="KW-0805">Transcription regulation</keyword>
<feature type="domain" description="C2H2-type" evidence="11">
    <location>
        <begin position="82"/>
        <end position="109"/>
    </location>
</feature>
<dbReference type="VEuPathDB" id="VectorBase:PPAI005673"/>
<dbReference type="GO" id="GO:0030674">
    <property type="term" value="F:protein-macromolecule adaptor activity"/>
    <property type="evidence" value="ECO:0007669"/>
    <property type="project" value="UniProtKB-ARBA"/>
</dbReference>
<feature type="domain" description="C2H2-type" evidence="11">
    <location>
        <begin position="138"/>
        <end position="165"/>
    </location>
</feature>
<protein>
    <recommendedName>
        <fullName evidence="11">C2H2-type domain-containing protein</fullName>
    </recommendedName>
</protein>
<evidence type="ECO:0000256" key="3">
    <source>
        <dbReference type="ARBA" id="ARBA00022723"/>
    </source>
</evidence>
<evidence type="ECO:0000256" key="9">
    <source>
        <dbReference type="ARBA" id="ARBA00023163"/>
    </source>
</evidence>
<feature type="domain" description="C2H2-type" evidence="11">
    <location>
        <begin position="222"/>
        <end position="249"/>
    </location>
</feature>
<dbReference type="FunFam" id="3.30.160.60:FF:001480">
    <property type="entry name" value="Si:cabz01071911.3"/>
    <property type="match status" value="1"/>
</dbReference>
<name>A0A1B0FY56_PHLPP</name>
<dbReference type="EnsemblMetazoa" id="PPAI005673-RA">
    <property type="protein sequence ID" value="PPAI005673-PA"/>
    <property type="gene ID" value="PPAI005673"/>
</dbReference>
<dbReference type="PANTHER" id="PTHR19818">
    <property type="entry name" value="ZINC FINGER PROTEIN ZIC AND GLI"/>
    <property type="match status" value="1"/>
</dbReference>
<dbReference type="PROSITE" id="PS50157">
    <property type="entry name" value="ZINC_FINGER_C2H2_2"/>
    <property type="match status" value="6"/>
</dbReference>
<evidence type="ECO:0000256" key="4">
    <source>
        <dbReference type="ARBA" id="ARBA00022737"/>
    </source>
</evidence>
<dbReference type="GO" id="GO:0005634">
    <property type="term" value="C:nucleus"/>
    <property type="evidence" value="ECO:0007669"/>
    <property type="project" value="UniProtKB-SubCell"/>
</dbReference>
<dbReference type="Pfam" id="PF00096">
    <property type="entry name" value="zf-C2H2"/>
    <property type="match status" value="2"/>
</dbReference>
<keyword evidence="3" id="KW-0479">Metal-binding</keyword>
<evidence type="ECO:0000256" key="5">
    <source>
        <dbReference type="ARBA" id="ARBA00022771"/>
    </source>
</evidence>
<keyword evidence="8" id="KW-0238">DNA-binding</keyword>
<comment type="subcellular location">
    <subcellularLocation>
        <location evidence="1">Nucleus</location>
    </subcellularLocation>
</comment>
<dbReference type="InterPro" id="IPR036236">
    <property type="entry name" value="Znf_C2H2_sf"/>
</dbReference>
<dbReference type="Gene3D" id="3.30.160.60">
    <property type="entry name" value="Classic Zinc Finger"/>
    <property type="match status" value="5"/>
</dbReference>
<dbReference type="GO" id="GO:0042802">
    <property type="term" value="F:identical protein binding"/>
    <property type="evidence" value="ECO:0007669"/>
    <property type="project" value="UniProtKB-ARBA"/>
</dbReference>
<evidence type="ECO:0000256" key="8">
    <source>
        <dbReference type="ARBA" id="ARBA00023125"/>
    </source>
</evidence>
<dbReference type="EMBL" id="AJVK01031248">
    <property type="status" value="NOT_ANNOTATED_CDS"/>
    <property type="molecule type" value="Genomic_DNA"/>
</dbReference>
<keyword evidence="4" id="KW-0677">Repeat</keyword>
<keyword evidence="9" id="KW-0804">Transcription</keyword>
<evidence type="ECO:0000313" key="13">
    <source>
        <dbReference type="Proteomes" id="UP000092462"/>
    </source>
</evidence>
<evidence type="ECO:0000256" key="6">
    <source>
        <dbReference type="ARBA" id="ARBA00022833"/>
    </source>
</evidence>
<feature type="domain" description="C2H2-type" evidence="11">
    <location>
        <begin position="194"/>
        <end position="221"/>
    </location>
</feature>
<feature type="domain" description="C2H2-type" evidence="11">
    <location>
        <begin position="110"/>
        <end position="137"/>
    </location>
</feature>
<proteinExistence type="inferred from homology"/>
<keyword evidence="6" id="KW-0862">Zinc</keyword>
<dbReference type="GO" id="GO:0000978">
    <property type="term" value="F:RNA polymerase II cis-regulatory region sequence-specific DNA binding"/>
    <property type="evidence" value="ECO:0007669"/>
    <property type="project" value="TreeGrafter"/>
</dbReference>
<dbReference type="SMART" id="SM00355">
    <property type="entry name" value="ZnF_C2H2"/>
    <property type="match status" value="5"/>
</dbReference>
<dbReference type="EMBL" id="AJVK01031250">
    <property type="status" value="NOT_ANNOTATED_CDS"/>
    <property type="molecule type" value="Genomic_DNA"/>
</dbReference>
<dbReference type="Pfam" id="PF13912">
    <property type="entry name" value="zf-C2H2_6"/>
    <property type="match status" value="1"/>
</dbReference>
<dbReference type="Proteomes" id="UP000092462">
    <property type="component" value="Unassembled WGS sequence"/>
</dbReference>
<reference evidence="12" key="1">
    <citation type="submission" date="2022-08" db="UniProtKB">
        <authorList>
            <consortium name="EnsemblMetazoa"/>
        </authorList>
    </citation>
    <scope>IDENTIFICATION</scope>
    <source>
        <strain evidence="12">Israel</strain>
    </source>
</reference>
<evidence type="ECO:0000256" key="1">
    <source>
        <dbReference type="ARBA" id="ARBA00004123"/>
    </source>
</evidence>
<dbReference type="FunFam" id="3.30.160.60:FF:000508">
    <property type="entry name" value="Myeloid zinc finger 1"/>
    <property type="match status" value="1"/>
</dbReference>
<feature type="domain" description="C2H2-type" evidence="11">
    <location>
        <begin position="166"/>
        <end position="193"/>
    </location>
</feature>
<dbReference type="VEuPathDB" id="VectorBase:PPAPM1_003243"/>
<dbReference type="GO" id="GO:0045944">
    <property type="term" value="P:positive regulation of transcription by RNA polymerase II"/>
    <property type="evidence" value="ECO:0007669"/>
    <property type="project" value="UniProtKB-ARBA"/>
</dbReference>
<evidence type="ECO:0000313" key="12">
    <source>
        <dbReference type="EnsemblMetazoa" id="PPAI005673-PA"/>
    </source>
</evidence>
<sequence>MAQSMVLQMRLGFESLLAHSAFKKPQCNVNILMPLQLMLQHKFLVALVAGKSPCITVLRLLVEHHNGGIIESLLANIAEIFRRCPVATHRFHYNGALKHHYKWHSGYRPFKCPICEKSFLQRGILKEHIRIHTGERPYSCSHCDMSFKTGSQCRMHTQRHTSDFPWGCDICGKNFLKLESYKIHMRRHRNEKIFVCDVCQKGFAEQYALKKHLRTHTGERPFKCATCGKSFGDRSNMIKHMRLHSETTTKVSVEATTETSTEINQQNTVSNNLTSSTFLTICGIFNYRSIVFGVRDVRFINNSLSHVSLLEFLSLYHALEASWDPNSTLPASLFERFFYFSELLSFFSLLG</sequence>
<dbReference type="EMBL" id="AJVK01031249">
    <property type="status" value="NOT_ANNOTATED_CDS"/>
    <property type="molecule type" value="Genomic_DNA"/>
</dbReference>
<evidence type="ECO:0000256" key="2">
    <source>
        <dbReference type="ARBA" id="ARBA00006991"/>
    </source>
</evidence>
<keyword evidence="10" id="KW-0539">Nucleus</keyword>
<dbReference type="InterPro" id="IPR050329">
    <property type="entry name" value="GLI_C2H2-zinc-finger"/>
</dbReference>
<dbReference type="GO" id="GO:0008270">
    <property type="term" value="F:zinc ion binding"/>
    <property type="evidence" value="ECO:0007669"/>
    <property type="project" value="UniProtKB-KW"/>
</dbReference>
<dbReference type="FunFam" id="3.30.160.60:FF:000072">
    <property type="entry name" value="zinc finger protein 143 isoform X1"/>
    <property type="match status" value="1"/>
</dbReference>
<keyword evidence="13" id="KW-1185">Reference proteome</keyword>
<dbReference type="SUPFAM" id="SSF57667">
    <property type="entry name" value="beta-beta-alpha zinc fingers"/>
    <property type="match status" value="3"/>
</dbReference>
<dbReference type="GO" id="GO:0000981">
    <property type="term" value="F:DNA-binding transcription factor activity, RNA polymerase II-specific"/>
    <property type="evidence" value="ECO:0007669"/>
    <property type="project" value="TreeGrafter"/>
</dbReference>
<evidence type="ECO:0000259" key="11">
    <source>
        <dbReference type="PROSITE" id="PS50157"/>
    </source>
</evidence>
<dbReference type="AlphaFoldDB" id="A0A1B0FY56"/>
<evidence type="ECO:0000256" key="7">
    <source>
        <dbReference type="ARBA" id="ARBA00023015"/>
    </source>
</evidence>
<comment type="similarity">
    <text evidence="2">Belongs to the krueppel C2H2-type zinc-finger protein family.</text>
</comment>
<dbReference type="PANTHER" id="PTHR19818:SF139">
    <property type="entry name" value="PAIR-RULE PROTEIN ODD-PAIRED"/>
    <property type="match status" value="1"/>
</dbReference>
<evidence type="ECO:0000256" key="10">
    <source>
        <dbReference type="ARBA" id="ARBA00023242"/>
    </source>
</evidence>
<accession>A0A1B0FY56</accession>
<keyword evidence="5" id="KW-0863">Zinc-finger</keyword>
<dbReference type="InterPro" id="IPR013087">
    <property type="entry name" value="Znf_C2H2_type"/>
</dbReference>
<dbReference type="PROSITE" id="PS00028">
    <property type="entry name" value="ZINC_FINGER_C2H2_1"/>
    <property type="match status" value="5"/>
</dbReference>
<organism evidence="12 13">
    <name type="scientific">Phlebotomus papatasi</name>
    <name type="common">Sandfly</name>
    <dbReference type="NCBI Taxonomy" id="29031"/>
    <lineage>
        <taxon>Eukaryota</taxon>
        <taxon>Metazoa</taxon>
        <taxon>Ecdysozoa</taxon>
        <taxon>Arthropoda</taxon>
        <taxon>Hexapoda</taxon>
        <taxon>Insecta</taxon>
        <taxon>Pterygota</taxon>
        <taxon>Neoptera</taxon>
        <taxon>Endopterygota</taxon>
        <taxon>Diptera</taxon>
        <taxon>Nematocera</taxon>
        <taxon>Psychodoidea</taxon>
        <taxon>Psychodidae</taxon>
        <taxon>Phlebotomus</taxon>
        <taxon>Phlebotomus</taxon>
    </lineage>
</organism>
<dbReference type="FunFam" id="3.30.160.60:FF:000688">
    <property type="entry name" value="zinc finger protein 197 isoform X1"/>
    <property type="match status" value="1"/>
</dbReference>